<evidence type="ECO:0000256" key="1">
    <source>
        <dbReference type="SAM" id="MobiDB-lite"/>
    </source>
</evidence>
<feature type="transmembrane region" description="Helical" evidence="2">
    <location>
        <begin position="30"/>
        <end position="49"/>
    </location>
</feature>
<keyword evidence="2" id="KW-1133">Transmembrane helix</keyword>
<dbReference type="Proteomes" id="UP001595979">
    <property type="component" value="Unassembled WGS sequence"/>
</dbReference>
<sequence length="145" mass="15880">MTQDDQPAHQKPQDQEGTPSQRRPPSALEWAASAVALLLVTGTLGYLVWHASQPARPVAFELRPGALERRLDRYHQEVEVRNLGSGSTGQVQLRGTLRRAGEVVEEVSGQLDGLPADSARRTTLIFRENPEGGTLNLDVESYGEP</sequence>
<evidence type="ECO:0008006" key="5">
    <source>
        <dbReference type="Google" id="ProtNLM"/>
    </source>
</evidence>
<dbReference type="RefSeq" id="WP_380048870.1">
    <property type="nucleotide sequence ID" value="NZ_JBHSOH010000009.1"/>
</dbReference>
<proteinExistence type="predicted"/>
<keyword evidence="2" id="KW-0812">Transmembrane</keyword>
<protein>
    <recommendedName>
        <fullName evidence="5">TIGR02588 family protein</fullName>
    </recommendedName>
</protein>
<feature type="region of interest" description="Disordered" evidence="1">
    <location>
        <begin position="1"/>
        <end position="26"/>
    </location>
</feature>
<reference evidence="4" key="1">
    <citation type="journal article" date="2019" name="Int. J. Syst. Evol. Microbiol.">
        <title>The Global Catalogue of Microorganisms (GCM) 10K type strain sequencing project: providing services to taxonomists for standard genome sequencing and annotation.</title>
        <authorList>
            <consortium name="The Broad Institute Genomics Platform"/>
            <consortium name="The Broad Institute Genome Sequencing Center for Infectious Disease"/>
            <person name="Wu L."/>
            <person name="Ma J."/>
        </authorList>
    </citation>
    <scope>NUCLEOTIDE SEQUENCE [LARGE SCALE GENOMIC DNA]</scope>
    <source>
        <strain evidence="4">CGMCC 1.15053</strain>
    </source>
</reference>
<organism evidence="3 4">
    <name type="scientific">Deinococcus petrolearius</name>
    <dbReference type="NCBI Taxonomy" id="1751295"/>
    <lineage>
        <taxon>Bacteria</taxon>
        <taxon>Thermotogati</taxon>
        <taxon>Deinococcota</taxon>
        <taxon>Deinococci</taxon>
        <taxon>Deinococcales</taxon>
        <taxon>Deinococcaceae</taxon>
        <taxon>Deinococcus</taxon>
    </lineage>
</organism>
<accession>A0ABW1DIR5</accession>
<feature type="compositionally biased region" description="Basic and acidic residues" evidence="1">
    <location>
        <begin position="1"/>
        <end position="14"/>
    </location>
</feature>
<comment type="caution">
    <text evidence="3">The sequence shown here is derived from an EMBL/GenBank/DDBJ whole genome shotgun (WGS) entry which is preliminary data.</text>
</comment>
<keyword evidence="2" id="KW-0472">Membrane</keyword>
<gene>
    <name evidence="3" type="ORF">ACFPQ6_09950</name>
</gene>
<evidence type="ECO:0000256" key="2">
    <source>
        <dbReference type="SAM" id="Phobius"/>
    </source>
</evidence>
<evidence type="ECO:0000313" key="4">
    <source>
        <dbReference type="Proteomes" id="UP001595979"/>
    </source>
</evidence>
<keyword evidence="4" id="KW-1185">Reference proteome</keyword>
<evidence type="ECO:0000313" key="3">
    <source>
        <dbReference type="EMBL" id="MFC5848633.1"/>
    </source>
</evidence>
<dbReference type="EMBL" id="JBHSOH010000009">
    <property type="protein sequence ID" value="MFC5848633.1"/>
    <property type="molecule type" value="Genomic_DNA"/>
</dbReference>
<name>A0ABW1DIR5_9DEIO</name>